<evidence type="ECO:0000256" key="3">
    <source>
        <dbReference type="ARBA" id="ARBA00022475"/>
    </source>
</evidence>
<evidence type="ECO:0000313" key="10">
    <source>
        <dbReference type="EMBL" id="PSJ61363.1"/>
    </source>
</evidence>
<dbReference type="AlphaFoldDB" id="A0A2P7SFU9"/>
<feature type="transmembrane region" description="Helical" evidence="8">
    <location>
        <begin position="291"/>
        <end position="314"/>
    </location>
</feature>
<dbReference type="GO" id="GO:0005886">
    <property type="term" value="C:plasma membrane"/>
    <property type="evidence" value="ECO:0007669"/>
    <property type="project" value="UniProtKB-SubCell"/>
</dbReference>
<dbReference type="PANTHER" id="PTHR42703">
    <property type="entry name" value="NADH DEHYDROGENASE"/>
    <property type="match status" value="1"/>
</dbReference>
<organism evidence="10 11">
    <name type="scientific">Pseudaminobacter soli</name>
    <name type="common">ex Li et al. 2025</name>
    <dbReference type="NCBI Taxonomy" id="1295366"/>
    <lineage>
        <taxon>Bacteria</taxon>
        <taxon>Pseudomonadati</taxon>
        <taxon>Pseudomonadota</taxon>
        <taxon>Alphaproteobacteria</taxon>
        <taxon>Hyphomicrobiales</taxon>
        <taxon>Phyllobacteriaceae</taxon>
        <taxon>Pseudaminobacter</taxon>
    </lineage>
</organism>
<keyword evidence="3" id="KW-1003">Cell membrane</keyword>
<evidence type="ECO:0000313" key="11">
    <source>
        <dbReference type="Proteomes" id="UP000240653"/>
    </source>
</evidence>
<feature type="transmembrane region" description="Helical" evidence="8">
    <location>
        <begin position="345"/>
        <end position="366"/>
    </location>
</feature>
<dbReference type="InterPro" id="IPR050586">
    <property type="entry name" value="CPA3_Na-H_Antiporter_D"/>
</dbReference>
<feature type="transmembrane region" description="Helical" evidence="8">
    <location>
        <begin position="154"/>
        <end position="172"/>
    </location>
</feature>
<feature type="transmembrane region" description="Helical" evidence="8">
    <location>
        <begin position="474"/>
        <end position="493"/>
    </location>
</feature>
<comment type="similarity">
    <text evidence="2">Belongs to the CPA3 antiporters (TC 2.A.63) subunit D family.</text>
</comment>
<dbReference type="EMBL" id="PXYL01000004">
    <property type="protein sequence ID" value="PSJ61363.1"/>
    <property type="molecule type" value="Genomic_DNA"/>
</dbReference>
<feature type="transmembrane region" description="Helical" evidence="8">
    <location>
        <begin position="94"/>
        <end position="119"/>
    </location>
</feature>
<feature type="transmembrane region" description="Helical" evidence="8">
    <location>
        <begin position="224"/>
        <end position="248"/>
    </location>
</feature>
<keyword evidence="6 8" id="KW-0472">Membrane</keyword>
<dbReference type="OrthoDB" id="9768329at2"/>
<feature type="transmembrane region" description="Helical" evidence="8">
    <location>
        <begin position="184"/>
        <end position="204"/>
    </location>
</feature>
<sequence length="524" mass="54977">MAGESAKAVDVAGAMITGPVPAVDWLIVAPVLIPLVFGALLLMFRHEMRWHGIVALIGLAALVGADAALLSRVLEHGPLSMTMGSWLPPFGISFTADALGATFALTAGIVAFVCAIFALRDIDVSGRRYGFYPFLMLMMTGVSGAFLTGDIFNLYVWFEVFVISSFGLLVLGSERAQIDGATKYAILNLVGTTLFLIATAYLYGTFGTLNMADIARKAQTISEAAPLMTLATLYLLAFGMKAAAFPVNFWLPASYHTPRIVAAALFGGLLTKIGIYALLRTLVMLFPVERAILADLIGWVAVATMILGVLGALAQSDTRRVFGFLVISGVGVMMAGLALGTETGLSGTIFYAAHSMLIMTALYLLAGVMKEMGGSFSLHELSGLYRASPLLTGIALLLALAIAGLPPASGLWPKVLLVKAAVDANAWWLAGAILLTGFLTTIAMGRIFLFAFWRDAPAKGVAKVFDPATAARPVVGQGVLVVLTVPIVLLGVFPEPVIRVANMAAAGLLHSSAYINAVFPAGGG</sequence>
<evidence type="ECO:0000256" key="1">
    <source>
        <dbReference type="ARBA" id="ARBA00004651"/>
    </source>
</evidence>
<dbReference type="Pfam" id="PF00361">
    <property type="entry name" value="Proton_antipo_M"/>
    <property type="match status" value="1"/>
</dbReference>
<feature type="domain" description="NADH:quinone oxidoreductase/Mrp antiporter transmembrane" evidence="9">
    <location>
        <begin position="150"/>
        <end position="440"/>
    </location>
</feature>
<feature type="transmembrane region" description="Helical" evidence="8">
    <location>
        <begin position="53"/>
        <end position="74"/>
    </location>
</feature>
<evidence type="ECO:0000256" key="2">
    <source>
        <dbReference type="ARBA" id="ARBA00005346"/>
    </source>
</evidence>
<dbReference type="InterPro" id="IPR001750">
    <property type="entry name" value="ND/Mrp_TM"/>
</dbReference>
<dbReference type="Proteomes" id="UP000240653">
    <property type="component" value="Unassembled WGS sequence"/>
</dbReference>
<dbReference type="PANTHER" id="PTHR42703:SF1">
    <property type="entry name" value="NA(+)_H(+) ANTIPORTER SUBUNIT D1"/>
    <property type="match status" value="1"/>
</dbReference>
<dbReference type="NCBIfam" id="NF009306">
    <property type="entry name" value="PRK12663.1"/>
    <property type="match status" value="1"/>
</dbReference>
<evidence type="ECO:0000256" key="7">
    <source>
        <dbReference type="RuleBase" id="RU000320"/>
    </source>
</evidence>
<dbReference type="GO" id="GO:0008137">
    <property type="term" value="F:NADH dehydrogenase (ubiquinone) activity"/>
    <property type="evidence" value="ECO:0007669"/>
    <property type="project" value="InterPro"/>
</dbReference>
<name>A0A2P7SFU9_9HYPH</name>
<keyword evidence="11" id="KW-1185">Reference proteome</keyword>
<feature type="transmembrane region" description="Helical" evidence="8">
    <location>
        <begin position="387"/>
        <end position="406"/>
    </location>
</feature>
<evidence type="ECO:0000256" key="6">
    <source>
        <dbReference type="ARBA" id="ARBA00023136"/>
    </source>
</evidence>
<evidence type="ECO:0000256" key="5">
    <source>
        <dbReference type="ARBA" id="ARBA00022989"/>
    </source>
</evidence>
<evidence type="ECO:0000256" key="8">
    <source>
        <dbReference type="SAM" id="Phobius"/>
    </source>
</evidence>
<keyword evidence="4 7" id="KW-0812">Transmembrane</keyword>
<proteinExistence type="inferred from homology"/>
<evidence type="ECO:0000256" key="4">
    <source>
        <dbReference type="ARBA" id="ARBA00022692"/>
    </source>
</evidence>
<dbReference type="PRINTS" id="PR01437">
    <property type="entry name" value="NUOXDRDTASE4"/>
</dbReference>
<dbReference type="GO" id="GO:0042773">
    <property type="term" value="P:ATP synthesis coupled electron transport"/>
    <property type="evidence" value="ECO:0007669"/>
    <property type="project" value="InterPro"/>
</dbReference>
<gene>
    <name evidence="10" type="ORF">C7I85_09855</name>
</gene>
<reference evidence="10 11" key="1">
    <citation type="submission" date="2018-03" db="EMBL/GenBank/DDBJ databases">
        <title>The draft genome of Mesorhizobium soli JCM 19897.</title>
        <authorList>
            <person name="Li L."/>
            <person name="Liu L."/>
            <person name="Liang L."/>
            <person name="Wang T."/>
            <person name="Zhang X."/>
        </authorList>
    </citation>
    <scope>NUCLEOTIDE SEQUENCE [LARGE SCALE GENOMIC DNA]</scope>
    <source>
        <strain evidence="10 11">JCM 19897</strain>
    </source>
</reference>
<comment type="caution">
    <text evidence="10">The sequence shown here is derived from an EMBL/GenBank/DDBJ whole genome shotgun (WGS) entry which is preliminary data.</text>
</comment>
<keyword evidence="5 8" id="KW-1133">Transmembrane helix</keyword>
<protein>
    <submittedName>
        <fullName evidence="10">Na+/H+ antiporter subunit D</fullName>
    </submittedName>
</protein>
<feature type="transmembrane region" description="Helical" evidence="8">
    <location>
        <begin position="131"/>
        <end position="148"/>
    </location>
</feature>
<dbReference type="InterPro" id="IPR003918">
    <property type="entry name" value="NADH_UbQ_OxRdtase"/>
</dbReference>
<feature type="transmembrane region" description="Helical" evidence="8">
    <location>
        <begin position="321"/>
        <end position="339"/>
    </location>
</feature>
<dbReference type="RefSeq" id="WP_106723791.1">
    <property type="nucleotide sequence ID" value="NZ_PXYL01000004.1"/>
</dbReference>
<feature type="transmembrane region" description="Helical" evidence="8">
    <location>
        <begin position="260"/>
        <end position="279"/>
    </location>
</feature>
<accession>A0A2P7SFU9</accession>
<feature type="transmembrane region" description="Helical" evidence="8">
    <location>
        <begin position="25"/>
        <end position="44"/>
    </location>
</feature>
<comment type="subcellular location">
    <subcellularLocation>
        <location evidence="1">Cell membrane</location>
        <topology evidence="1">Multi-pass membrane protein</topology>
    </subcellularLocation>
    <subcellularLocation>
        <location evidence="7">Membrane</location>
        <topology evidence="7">Multi-pass membrane protein</topology>
    </subcellularLocation>
</comment>
<evidence type="ECO:0000259" key="9">
    <source>
        <dbReference type="Pfam" id="PF00361"/>
    </source>
</evidence>
<feature type="transmembrane region" description="Helical" evidence="8">
    <location>
        <begin position="426"/>
        <end position="453"/>
    </location>
</feature>